<organism evidence="1 2">
    <name type="scientific">Cladobotryum mycophilum</name>
    <dbReference type="NCBI Taxonomy" id="491253"/>
    <lineage>
        <taxon>Eukaryota</taxon>
        <taxon>Fungi</taxon>
        <taxon>Dikarya</taxon>
        <taxon>Ascomycota</taxon>
        <taxon>Pezizomycotina</taxon>
        <taxon>Sordariomycetes</taxon>
        <taxon>Hypocreomycetidae</taxon>
        <taxon>Hypocreales</taxon>
        <taxon>Hypocreaceae</taxon>
        <taxon>Cladobotryum</taxon>
    </lineage>
</organism>
<dbReference type="EMBL" id="JAVFKD010000014">
    <property type="protein sequence ID" value="KAK5991397.1"/>
    <property type="molecule type" value="Genomic_DNA"/>
</dbReference>
<comment type="caution">
    <text evidence="1">The sequence shown here is derived from an EMBL/GenBank/DDBJ whole genome shotgun (WGS) entry which is preliminary data.</text>
</comment>
<gene>
    <name evidence="1" type="ORF">PT974_09678</name>
</gene>
<protein>
    <submittedName>
        <fullName evidence="1">Uncharacterized protein</fullName>
    </submittedName>
</protein>
<evidence type="ECO:0000313" key="2">
    <source>
        <dbReference type="Proteomes" id="UP001338125"/>
    </source>
</evidence>
<name>A0ABR0SHS0_9HYPO</name>
<keyword evidence="2" id="KW-1185">Reference proteome</keyword>
<reference evidence="1 2" key="1">
    <citation type="submission" date="2024-01" db="EMBL/GenBank/DDBJ databases">
        <title>Complete genome of Cladobotryum mycophilum ATHUM6906.</title>
        <authorList>
            <person name="Christinaki A.C."/>
            <person name="Myridakis A.I."/>
            <person name="Kouvelis V.N."/>
        </authorList>
    </citation>
    <scope>NUCLEOTIDE SEQUENCE [LARGE SCALE GENOMIC DNA]</scope>
    <source>
        <strain evidence="1 2">ATHUM6906</strain>
    </source>
</reference>
<accession>A0ABR0SHS0</accession>
<proteinExistence type="predicted"/>
<sequence>MGRSYFIPLEFPLLPVGVSYDYHEDGFWDFHERAGWILDGRRDHHKFTTELTDALNPVLVKLDNKSYRCRKRFIPRTLIEKRSNDALK</sequence>
<dbReference type="Proteomes" id="UP001338125">
    <property type="component" value="Unassembled WGS sequence"/>
</dbReference>
<evidence type="ECO:0000313" key="1">
    <source>
        <dbReference type="EMBL" id="KAK5991397.1"/>
    </source>
</evidence>